<dbReference type="AlphaFoldDB" id="A0AAV1AX25"/>
<evidence type="ECO:0000256" key="1">
    <source>
        <dbReference type="SAM" id="Coils"/>
    </source>
</evidence>
<dbReference type="Proteomes" id="UP001157006">
    <property type="component" value="Chromosome 5"/>
</dbReference>
<name>A0AAV1AX25_VICFA</name>
<evidence type="ECO:0000313" key="2">
    <source>
        <dbReference type="EMBL" id="CAI8614801.1"/>
    </source>
</evidence>
<dbReference type="EMBL" id="OX451740">
    <property type="protein sequence ID" value="CAI8614801.1"/>
    <property type="molecule type" value="Genomic_DNA"/>
</dbReference>
<organism evidence="2 3">
    <name type="scientific">Vicia faba</name>
    <name type="common">Broad bean</name>
    <name type="synonym">Faba vulgaris</name>
    <dbReference type="NCBI Taxonomy" id="3906"/>
    <lineage>
        <taxon>Eukaryota</taxon>
        <taxon>Viridiplantae</taxon>
        <taxon>Streptophyta</taxon>
        <taxon>Embryophyta</taxon>
        <taxon>Tracheophyta</taxon>
        <taxon>Spermatophyta</taxon>
        <taxon>Magnoliopsida</taxon>
        <taxon>eudicotyledons</taxon>
        <taxon>Gunneridae</taxon>
        <taxon>Pentapetalae</taxon>
        <taxon>rosids</taxon>
        <taxon>fabids</taxon>
        <taxon>Fabales</taxon>
        <taxon>Fabaceae</taxon>
        <taxon>Papilionoideae</taxon>
        <taxon>50 kb inversion clade</taxon>
        <taxon>NPAAA clade</taxon>
        <taxon>Hologalegina</taxon>
        <taxon>IRL clade</taxon>
        <taxon>Fabeae</taxon>
        <taxon>Vicia</taxon>
    </lineage>
</organism>
<sequence length="271" mass="30701">MANFITSGSGGPRESLVERQAKINAACSSFIQIGFRPELFSLNNLHNHGYTDTKFLELIQPISFIPDLCALRSFFNIARESVYYPSATPPNGFFNFVNCINWMKSELSAKMQKEGMSVVALARILFDYAAPLTQVRKRIQSEIHELKERQMELEAQSARISADLKLKLGPLYGYEEPSIAEMRVGSYLLYVKDCIYRGITATPKFDEMACANLVDVFGGAMKERHLIKFLNDPVRKKRIETYFNSIRFKGLAAMDGNGYQNFEVADSLEDL</sequence>
<keyword evidence="1" id="KW-0175">Coiled coil</keyword>
<feature type="coiled-coil region" evidence="1">
    <location>
        <begin position="136"/>
        <end position="163"/>
    </location>
</feature>
<keyword evidence="3" id="KW-1185">Reference proteome</keyword>
<evidence type="ECO:0000313" key="3">
    <source>
        <dbReference type="Proteomes" id="UP001157006"/>
    </source>
</evidence>
<reference evidence="2 3" key="1">
    <citation type="submission" date="2023-01" db="EMBL/GenBank/DDBJ databases">
        <authorList>
            <person name="Kreplak J."/>
        </authorList>
    </citation>
    <scope>NUCLEOTIDE SEQUENCE [LARGE SCALE GENOMIC DNA]</scope>
</reference>
<proteinExistence type="predicted"/>
<gene>
    <name evidence="2" type="ORF">VFH_V147480</name>
</gene>
<accession>A0AAV1AX25</accession>
<protein>
    <submittedName>
        <fullName evidence="2">Uncharacterized protein</fullName>
    </submittedName>
</protein>